<proteinExistence type="predicted"/>
<protein>
    <submittedName>
        <fullName evidence="1">Uncharacterized protein</fullName>
    </submittedName>
</protein>
<accession>A0A9P7PZD1</accession>
<dbReference type="EMBL" id="SRQM01000298">
    <property type="protein sequence ID" value="KAG6113426.1"/>
    <property type="molecule type" value="Genomic_DNA"/>
</dbReference>
<evidence type="ECO:0000313" key="2">
    <source>
        <dbReference type="Proteomes" id="UP000732380"/>
    </source>
</evidence>
<organism evidence="1 2">
    <name type="scientific">Claviceps humidiphila</name>
    <dbReference type="NCBI Taxonomy" id="1294629"/>
    <lineage>
        <taxon>Eukaryota</taxon>
        <taxon>Fungi</taxon>
        <taxon>Dikarya</taxon>
        <taxon>Ascomycota</taxon>
        <taxon>Pezizomycotina</taxon>
        <taxon>Sordariomycetes</taxon>
        <taxon>Hypocreomycetidae</taxon>
        <taxon>Hypocreales</taxon>
        <taxon>Clavicipitaceae</taxon>
        <taxon>Claviceps</taxon>
    </lineage>
</organism>
<evidence type="ECO:0000313" key="1">
    <source>
        <dbReference type="EMBL" id="KAG6113426.1"/>
    </source>
</evidence>
<comment type="caution">
    <text evidence="1">The sequence shown here is derived from an EMBL/GenBank/DDBJ whole genome shotgun (WGS) entry which is preliminary data.</text>
</comment>
<gene>
    <name evidence="1" type="ORF">E4U13_003790</name>
</gene>
<sequence length="108" mass="11641">MTQASTSEYHSLDDYDEADLLKTQPFRGPFGDTAHCGFPDDAVSPASAMIKKQAKNMTSHGSPASMNKGLLACLHDADALEKVRVKPRDRGAVPLAAIWRLESTPALT</sequence>
<dbReference type="AlphaFoldDB" id="A0A9P7PZD1"/>
<dbReference type="Proteomes" id="UP000732380">
    <property type="component" value="Unassembled WGS sequence"/>
</dbReference>
<name>A0A9P7PZD1_9HYPO</name>
<keyword evidence="2" id="KW-1185">Reference proteome</keyword>
<reference evidence="1 2" key="1">
    <citation type="journal article" date="2020" name="bioRxiv">
        <title>Whole genome comparisons of ergot fungi reveals the divergence and evolution of species within the genus Claviceps are the result of varying mechanisms driving genome evolution and host range expansion.</title>
        <authorList>
            <person name="Wyka S.A."/>
            <person name="Mondo S.J."/>
            <person name="Liu M."/>
            <person name="Dettman J."/>
            <person name="Nalam V."/>
            <person name="Broders K.D."/>
        </authorList>
    </citation>
    <scope>NUCLEOTIDE SEQUENCE [LARGE SCALE GENOMIC DNA]</scope>
    <source>
        <strain evidence="1 2">LM576</strain>
    </source>
</reference>